<reference evidence="2" key="1">
    <citation type="journal article" date="2019" name="MBio">
        <title>Comparative genomics for the elucidation of multidrug resistance (MDR) in Candida lusitaniae.</title>
        <authorList>
            <person name="Kannan A."/>
            <person name="Asner S.A."/>
            <person name="Trachsel E."/>
            <person name="Kelly S."/>
            <person name="Parker J."/>
            <person name="Sanglard D."/>
        </authorList>
    </citation>
    <scope>NUCLEOTIDE SEQUENCE [LARGE SCALE GENOMIC DNA]</scope>
    <source>
        <strain evidence="2">P1</strain>
    </source>
</reference>
<organism evidence="1 2">
    <name type="scientific">Clavispora lusitaniae</name>
    <name type="common">Candida lusitaniae</name>
    <dbReference type="NCBI Taxonomy" id="36911"/>
    <lineage>
        <taxon>Eukaryota</taxon>
        <taxon>Fungi</taxon>
        <taxon>Dikarya</taxon>
        <taxon>Ascomycota</taxon>
        <taxon>Saccharomycotina</taxon>
        <taxon>Pichiomycetes</taxon>
        <taxon>Metschnikowiaceae</taxon>
        <taxon>Clavispora</taxon>
    </lineage>
</organism>
<protein>
    <submittedName>
        <fullName evidence="1">tRNA threonylcarbamoyladenosine dehydratase</fullName>
    </submittedName>
</protein>
<evidence type="ECO:0000313" key="2">
    <source>
        <dbReference type="Proteomes" id="UP000326582"/>
    </source>
</evidence>
<dbReference type="EMBL" id="CP038484">
    <property type="protein sequence ID" value="QFZ25323.1"/>
    <property type="molecule type" value="Genomic_DNA"/>
</dbReference>
<proteinExistence type="predicted"/>
<gene>
    <name evidence="1" type="ORF">EJF14_10416</name>
</gene>
<name>A0ACD0WCS9_CLALS</name>
<keyword evidence="2" id="KW-1185">Reference proteome</keyword>
<sequence>MPMSSPAKLATVAATAAAVAAVAVHAYHMYIGEKHAPQEQPKKKESSEELIREQLARNYAFLGEEGMAKVRAQRVVVVGCGGVGSWVVTSLVRSGVGALRIVDFDQVSLSSLNRHAVATLADVGTPKVECMRQHMARVAPWVEIDARNSLWDRKSGEELILGGGFEPTIVVDCIDNIDTKVDLLTFCHEHGLRVVSSGGAACKSDPTRLNVADITQTEEDPLARAVRIRLGKRGVRGVPVVFSAEKPDPRKASLLPLPEQEVERGDVNQLAALQAFRVRILPVLGTMPGMFGLALATHILTTVAGYPTEYVEGKNRMKVYDGVLQSLAAQEARLGRTDQRTPVAMADIPYIVEEVFRGKSVVSGFSTRLALTRWDPSKELSMQNVVLVTKEEQRRHEERVLQGGEPLELVYGKEVLEKVAHRFAQEKYYSTFR</sequence>
<dbReference type="Proteomes" id="UP000326582">
    <property type="component" value="Chromosome 1"/>
</dbReference>
<evidence type="ECO:0000313" key="1">
    <source>
        <dbReference type="EMBL" id="QFZ25323.1"/>
    </source>
</evidence>
<accession>A0ACD0WCS9</accession>